<feature type="region of interest" description="Disordered" evidence="1">
    <location>
        <begin position="70"/>
        <end position="92"/>
    </location>
</feature>
<gene>
    <name evidence="2" type="ORF">EZS28_036342</name>
</gene>
<sequence>MRRIWTTAVIDNDYKYAYLGSTTGVIVAFDIQNYYFKHFGPVKDKDKLQAGISQLELFINGATKTMKRSMIPKQTGSKKTAVPTRGPPRKVDINGRVPIVAAERSLIPRQKDAIRPREPSCDYK</sequence>
<organism evidence="2 3">
    <name type="scientific">Streblomastix strix</name>
    <dbReference type="NCBI Taxonomy" id="222440"/>
    <lineage>
        <taxon>Eukaryota</taxon>
        <taxon>Metamonada</taxon>
        <taxon>Preaxostyla</taxon>
        <taxon>Oxymonadida</taxon>
        <taxon>Streblomastigidae</taxon>
        <taxon>Streblomastix</taxon>
    </lineage>
</organism>
<evidence type="ECO:0000256" key="1">
    <source>
        <dbReference type="SAM" id="MobiDB-lite"/>
    </source>
</evidence>
<dbReference type="OrthoDB" id="6252103at2759"/>
<name>A0A5J4UDV8_9EUKA</name>
<evidence type="ECO:0000313" key="2">
    <source>
        <dbReference type="EMBL" id="KAA6368131.1"/>
    </source>
</evidence>
<dbReference type="AlphaFoldDB" id="A0A5J4UDV8"/>
<accession>A0A5J4UDV8</accession>
<dbReference type="EMBL" id="SNRW01017655">
    <property type="protein sequence ID" value="KAA6368131.1"/>
    <property type="molecule type" value="Genomic_DNA"/>
</dbReference>
<proteinExistence type="predicted"/>
<evidence type="ECO:0000313" key="3">
    <source>
        <dbReference type="Proteomes" id="UP000324800"/>
    </source>
</evidence>
<comment type="caution">
    <text evidence="2">The sequence shown here is derived from an EMBL/GenBank/DDBJ whole genome shotgun (WGS) entry which is preliminary data.</text>
</comment>
<protein>
    <submittedName>
        <fullName evidence="2">Uncharacterized protein</fullName>
    </submittedName>
</protein>
<dbReference type="Proteomes" id="UP000324800">
    <property type="component" value="Unassembled WGS sequence"/>
</dbReference>
<reference evidence="2 3" key="1">
    <citation type="submission" date="2019-03" db="EMBL/GenBank/DDBJ databases">
        <title>Single cell metagenomics reveals metabolic interactions within the superorganism composed of flagellate Streblomastix strix and complex community of Bacteroidetes bacteria on its surface.</title>
        <authorList>
            <person name="Treitli S.C."/>
            <person name="Kolisko M."/>
            <person name="Husnik F."/>
            <person name="Keeling P."/>
            <person name="Hampl V."/>
        </authorList>
    </citation>
    <scope>NUCLEOTIDE SEQUENCE [LARGE SCALE GENOMIC DNA]</scope>
    <source>
        <strain evidence="2">ST1C</strain>
    </source>
</reference>